<comment type="similarity">
    <text evidence="1">Belongs to the peptidase S54 family.</text>
</comment>
<evidence type="ECO:0000256" key="2">
    <source>
        <dbReference type="SAM" id="MobiDB-lite"/>
    </source>
</evidence>
<dbReference type="Pfam" id="PF01694">
    <property type="entry name" value="Rhomboid"/>
    <property type="match status" value="1"/>
</dbReference>
<evidence type="ECO:0000256" key="3">
    <source>
        <dbReference type="SAM" id="Phobius"/>
    </source>
</evidence>
<keyword evidence="3" id="KW-1133">Transmembrane helix</keyword>
<dbReference type="InterPro" id="IPR051512">
    <property type="entry name" value="Inactive_Rhomboid"/>
</dbReference>
<dbReference type="AlphaFoldDB" id="A0A8J2Q1M4"/>
<keyword evidence="6" id="KW-1185">Reference proteome</keyword>
<dbReference type="GO" id="GO:0004252">
    <property type="term" value="F:serine-type endopeptidase activity"/>
    <property type="evidence" value="ECO:0007669"/>
    <property type="project" value="InterPro"/>
</dbReference>
<feature type="region of interest" description="Disordered" evidence="2">
    <location>
        <begin position="138"/>
        <end position="187"/>
    </location>
</feature>
<feature type="compositionally biased region" description="Polar residues" evidence="2">
    <location>
        <begin position="35"/>
        <end position="51"/>
    </location>
</feature>
<dbReference type="InterPro" id="IPR022764">
    <property type="entry name" value="Peptidase_S54_rhomboid_dom"/>
</dbReference>
<evidence type="ECO:0000259" key="4">
    <source>
        <dbReference type="Pfam" id="PF01694"/>
    </source>
</evidence>
<protein>
    <recommendedName>
        <fullName evidence="4">Peptidase S54 rhomboid domain-containing protein</fullName>
    </recommendedName>
</protein>
<reference evidence="5" key="1">
    <citation type="submission" date="2021-06" db="EMBL/GenBank/DDBJ databases">
        <authorList>
            <person name="Hodson N. C."/>
            <person name="Mongue J. A."/>
            <person name="Jaron S. K."/>
        </authorList>
    </citation>
    <scope>NUCLEOTIDE SEQUENCE</scope>
</reference>
<dbReference type="OrthoDB" id="2146116at2759"/>
<dbReference type="PANTHER" id="PTHR45965:SF3">
    <property type="entry name" value="INACTIVE RHOMBOID PROTEIN 1"/>
    <property type="match status" value="1"/>
</dbReference>
<name>A0A8J2Q1M4_9HEXA</name>
<feature type="transmembrane region" description="Helical" evidence="3">
    <location>
        <begin position="767"/>
        <end position="789"/>
    </location>
</feature>
<evidence type="ECO:0000313" key="5">
    <source>
        <dbReference type="EMBL" id="CAG7836922.1"/>
    </source>
</evidence>
<feature type="region of interest" description="Disordered" evidence="2">
    <location>
        <begin position="26"/>
        <end position="59"/>
    </location>
</feature>
<sequence>MVKVLPQEDENELVVLLRRVPLTDDGSPVRYAEANESNNVPRRSSGGNNLPSPRRSYLNVGSNVAGLGMNNSQNPCSSRAVSKSNSSNNYHGYAPKVSKWSMVRKYVRGEMRVFFGLEGREDLKDEWLSRRKRFASRRYSERNVDSMPPPSPYQPAPIRGLGHDQPDGRIPSSDLRSATLSSRTRNRRTRRKDHVLVIYWNLVRWLFWSLRFGRAGQRVAAGAGCGSDTNPGSGSTSPGRVPLDSQMARDRTKSRSISPNTLGEIPPSVTISPQELFFDDLDDNHRNSTQHLQPPGRGLHWRIASRPYSGSSGLQTSYRVSSQLLSKVLDNSERQHYRQGLRQPTSTVSKLALINEYEDFRPYFTYWVTIVQFVILITSMITYGIAPVGLDLHRKSSLVLVTSLSLQQMEIIQPANFWMGPSASDLIHLGAKFSPCMRRDEAIHRRIVETRDRERQTACCIRNDNSGCVQSSRNECSIKGVSRSGLLSTWKKWTGDGGGRISGSVCGLDPKFCEAPASVAPYEWPDDITKWPICRKTRGLSGMSTKDKTAEHMVCEVIGHPCCIGIHAKCVITTREYCRFVNGYFHEEASLCSQVSCLQDVCGMFPFLGHEQPDQFYRLVSSLFLHAGLGHFLFTFLFHVFIMRDLEKLAGPLRIAIIYIGSGIAGNLASVLLEPHRAEVGPGGAQYGLMGCLLVELLHMWGMLRRPWQALGKMALVMGIFFILGFLPWVDNFAHVTGFFVGFFLSHALMPYVSFGTYSPYRKWLEVVVSVGLFFAILTTLLVVFYAGFGDCEISKPFSQVTGHGINWYIFPHLC</sequence>
<evidence type="ECO:0000256" key="1">
    <source>
        <dbReference type="ARBA" id="ARBA00009045"/>
    </source>
</evidence>
<keyword evidence="3" id="KW-0472">Membrane</keyword>
<feature type="compositionally biased region" description="Polar residues" evidence="2">
    <location>
        <begin position="227"/>
        <end position="238"/>
    </location>
</feature>
<feature type="transmembrane region" description="Helical" evidence="3">
    <location>
        <begin position="736"/>
        <end position="755"/>
    </location>
</feature>
<dbReference type="EMBL" id="CAJVCH010571205">
    <property type="protein sequence ID" value="CAG7836922.1"/>
    <property type="molecule type" value="Genomic_DNA"/>
</dbReference>
<feature type="transmembrane region" description="Helical" evidence="3">
    <location>
        <begin position="655"/>
        <end position="673"/>
    </location>
</feature>
<dbReference type="Proteomes" id="UP000708208">
    <property type="component" value="Unassembled WGS sequence"/>
</dbReference>
<evidence type="ECO:0000313" key="6">
    <source>
        <dbReference type="Proteomes" id="UP000708208"/>
    </source>
</evidence>
<feature type="compositionally biased region" description="Low complexity" evidence="2">
    <location>
        <begin position="172"/>
        <end position="183"/>
    </location>
</feature>
<accession>A0A8J2Q1M4</accession>
<feature type="transmembrane region" description="Helical" evidence="3">
    <location>
        <begin position="623"/>
        <end position="643"/>
    </location>
</feature>
<dbReference type="GO" id="GO:0050708">
    <property type="term" value="P:regulation of protein secretion"/>
    <property type="evidence" value="ECO:0007669"/>
    <property type="project" value="TreeGrafter"/>
</dbReference>
<dbReference type="GO" id="GO:0042058">
    <property type="term" value="P:regulation of epidermal growth factor receptor signaling pathway"/>
    <property type="evidence" value="ECO:0007669"/>
    <property type="project" value="TreeGrafter"/>
</dbReference>
<feature type="transmembrane region" description="Helical" evidence="3">
    <location>
        <begin position="711"/>
        <end position="730"/>
    </location>
</feature>
<proteinExistence type="inferred from homology"/>
<organism evidence="5 6">
    <name type="scientific">Allacma fusca</name>
    <dbReference type="NCBI Taxonomy" id="39272"/>
    <lineage>
        <taxon>Eukaryota</taxon>
        <taxon>Metazoa</taxon>
        <taxon>Ecdysozoa</taxon>
        <taxon>Arthropoda</taxon>
        <taxon>Hexapoda</taxon>
        <taxon>Collembola</taxon>
        <taxon>Symphypleona</taxon>
        <taxon>Sminthuridae</taxon>
        <taxon>Allacma</taxon>
    </lineage>
</organism>
<dbReference type="FunFam" id="1.20.1540.10:FF:000025">
    <property type="entry name" value="Putative rhomboid family"/>
    <property type="match status" value="1"/>
</dbReference>
<dbReference type="GO" id="GO:0005789">
    <property type="term" value="C:endoplasmic reticulum membrane"/>
    <property type="evidence" value="ECO:0007669"/>
    <property type="project" value="TreeGrafter"/>
</dbReference>
<feature type="region of interest" description="Disordered" evidence="2">
    <location>
        <begin position="220"/>
        <end position="268"/>
    </location>
</feature>
<keyword evidence="3" id="KW-0812">Transmembrane</keyword>
<feature type="domain" description="Peptidase S54 rhomboid" evidence="4">
    <location>
        <begin position="614"/>
        <end position="749"/>
    </location>
</feature>
<gene>
    <name evidence="5" type="ORF">AFUS01_LOCUS46112</name>
</gene>
<dbReference type="PANTHER" id="PTHR45965">
    <property type="entry name" value="INACTIVE RHOMBOID PROTEIN"/>
    <property type="match status" value="1"/>
</dbReference>
<comment type="caution">
    <text evidence="5">The sequence shown here is derived from an EMBL/GenBank/DDBJ whole genome shotgun (WGS) entry which is preliminary data.</text>
</comment>
<feature type="transmembrane region" description="Helical" evidence="3">
    <location>
        <begin position="364"/>
        <end position="386"/>
    </location>
</feature>